<accession>A0A7I8VV93</accession>
<keyword evidence="1" id="KW-1133">Transmembrane helix</keyword>
<organism evidence="2 3">
    <name type="scientific">Dimorphilus gyrociliatus</name>
    <dbReference type="NCBI Taxonomy" id="2664684"/>
    <lineage>
        <taxon>Eukaryota</taxon>
        <taxon>Metazoa</taxon>
        <taxon>Spiralia</taxon>
        <taxon>Lophotrochozoa</taxon>
        <taxon>Annelida</taxon>
        <taxon>Polychaeta</taxon>
        <taxon>Polychaeta incertae sedis</taxon>
        <taxon>Dinophilidae</taxon>
        <taxon>Dimorphilus</taxon>
    </lineage>
</organism>
<keyword evidence="3" id="KW-1185">Reference proteome</keyword>
<reference evidence="2 3" key="1">
    <citation type="submission" date="2020-08" db="EMBL/GenBank/DDBJ databases">
        <authorList>
            <person name="Hejnol A."/>
        </authorList>
    </citation>
    <scope>NUCLEOTIDE SEQUENCE [LARGE SCALE GENOMIC DNA]</scope>
</reference>
<name>A0A7I8VV93_9ANNE</name>
<keyword evidence="1" id="KW-0812">Transmembrane</keyword>
<feature type="transmembrane region" description="Helical" evidence="1">
    <location>
        <begin position="7"/>
        <end position="27"/>
    </location>
</feature>
<dbReference type="EMBL" id="CAJFCJ010000009">
    <property type="protein sequence ID" value="CAD5118488.1"/>
    <property type="molecule type" value="Genomic_DNA"/>
</dbReference>
<gene>
    <name evidence="2" type="ORF">DGYR_LOCUS6858</name>
</gene>
<dbReference type="Proteomes" id="UP000549394">
    <property type="component" value="Unassembled WGS sequence"/>
</dbReference>
<evidence type="ECO:0000256" key="1">
    <source>
        <dbReference type="SAM" id="Phobius"/>
    </source>
</evidence>
<evidence type="ECO:0000313" key="2">
    <source>
        <dbReference type="EMBL" id="CAD5118488.1"/>
    </source>
</evidence>
<dbReference type="AlphaFoldDB" id="A0A7I8VV93"/>
<evidence type="ECO:0000313" key="3">
    <source>
        <dbReference type="Proteomes" id="UP000549394"/>
    </source>
</evidence>
<sequence>MLLFIRIVYWLDMINTILAIITQYRFILQNRTSFSESNDYASSIEFDDYVDNIEEINHQRLKKRTSSLSGSSNTFEKVGLNDDGSYIDDIDGEINSNSHRDSVKAKSIHHSNQKRTFSNQIRCFVCHNGEESCQFLEHPQSRFNLQREFKTCLGVQCFVKRFIPLINEEKPIIDRGCYSERRFSTLKCHSTDTVRPFDKSELYTCVCETDFCNSSTQLRTSTAVSIFLSLLTKEYLRG</sequence>
<protein>
    <submittedName>
        <fullName evidence="2">Uncharacterized protein</fullName>
    </submittedName>
</protein>
<proteinExistence type="predicted"/>
<comment type="caution">
    <text evidence="2">The sequence shown here is derived from an EMBL/GenBank/DDBJ whole genome shotgun (WGS) entry which is preliminary data.</text>
</comment>
<keyword evidence="1" id="KW-0472">Membrane</keyword>